<protein>
    <submittedName>
        <fullName evidence="11">Unannotated protein</fullName>
    </submittedName>
</protein>
<dbReference type="InterPro" id="IPR000644">
    <property type="entry name" value="CBS_dom"/>
</dbReference>
<feature type="transmembrane region" description="Helical" evidence="8">
    <location>
        <begin position="29"/>
        <end position="52"/>
    </location>
</feature>
<dbReference type="PROSITE" id="PS51371">
    <property type="entry name" value="CBS"/>
    <property type="match status" value="2"/>
</dbReference>
<sequence length="464" mass="50129">MTMEASALTAALFWGYGQGADMSDVWVNIAVVLFFILLGGFFAAAELALVSLRDSQVQRLSEQGLRGRRLAQLTSDPNRFLAAGQVGVTLAGFISAGFGASRIAPSLEPVLVGWGLGKGASETIAFILVTVVIAYVSLVLGELVPKRIALQRVEKVALFVAAPVDIMAKVFRPFIIALSWASDSIVRLFGVDPTAAKEQISGEELRDLVAAHEDLSVEERELIDDVFAAGDRELREVMVPRTEVEFLDADLPIFKAVKVVAARPHSRYPVARDSTDDVVGFVHIRDILNPELAERSIRVGELVRPVAAFPGTNGVLSTLTELRRLRQHLAVVVDEYGGTAGIVTMEDLVEELIGDIKDEYDLVQHPQTARSFGVTTLEGLMNIEDFHEETGIELPDGPYETVAGFVVSRIGSLPVLGDSVVEAGHRFEVLELDGRRIARVRITPLADDAGEGDRLTPDGPSLGG</sequence>
<dbReference type="PANTHER" id="PTHR43099">
    <property type="entry name" value="UPF0053 PROTEIN YRKA"/>
    <property type="match status" value="1"/>
</dbReference>
<evidence type="ECO:0000256" key="5">
    <source>
        <dbReference type="ARBA" id="ARBA00022989"/>
    </source>
</evidence>
<dbReference type="AlphaFoldDB" id="A0A6J7L9L7"/>
<dbReference type="GO" id="GO:0005886">
    <property type="term" value="C:plasma membrane"/>
    <property type="evidence" value="ECO:0007669"/>
    <property type="project" value="UniProtKB-SubCell"/>
</dbReference>
<evidence type="ECO:0000259" key="10">
    <source>
        <dbReference type="PROSITE" id="PS51846"/>
    </source>
</evidence>
<dbReference type="InterPro" id="IPR046342">
    <property type="entry name" value="CBS_dom_sf"/>
</dbReference>
<evidence type="ECO:0000256" key="1">
    <source>
        <dbReference type="ARBA" id="ARBA00004651"/>
    </source>
</evidence>
<reference evidence="11" key="1">
    <citation type="submission" date="2020-05" db="EMBL/GenBank/DDBJ databases">
        <authorList>
            <person name="Chiriac C."/>
            <person name="Salcher M."/>
            <person name="Ghai R."/>
            <person name="Kavagutti S V."/>
        </authorList>
    </citation>
    <scope>NUCLEOTIDE SEQUENCE</scope>
</reference>
<evidence type="ECO:0000256" key="3">
    <source>
        <dbReference type="ARBA" id="ARBA00022692"/>
    </source>
</evidence>
<feature type="domain" description="CNNM transmembrane" evidence="10">
    <location>
        <begin position="21"/>
        <end position="222"/>
    </location>
</feature>
<dbReference type="Pfam" id="PF00571">
    <property type="entry name" value="CBS"/>
    <property type="match status" value="2"/>
</dbReference>
<dbReference type="PANTHER" id="PTHR43099:SF5">
    <property type="entry name" value="HLYC_CORC FAMILY TRANSPORTER"/>
    <property type="match status" value="1"/>
</dbReference>
<dbReference type="Gene3D" id="3.30.465.10">
    <property type="match status" value="1"/>
</dbReference>
<feature type="transmembrane region" description="Helical" evidence="8">
    <location>
        <begin position="124"/>
        <end position="144"/>
    </location>
</feature>
<evidence type="ECO:0000256" key="7">
    <source>
        <dbReference type="ARBA" id="ARBA00023136"/>
    </source>
</evidence>
<keyword evidence="6" id="KW-0129">CBS domain</keyword>
<dbReference type="PROSITE" id="PS51846">
    <property type="entry name" value="CNNM"/>
    <property type="match status" value="1"/>
</dbReference>
<dbReference type="Pfam" id="PF03471">
    <property type="entry name" value="CorC_HlyC"/>
    <property type="match status" value="1"/>
</dbReference>
<accession>A0A6J7L9L7</accession>
<dbReference type="FunFam" id="3.10.580.10:FF:000002">
    <property type="entry name" value="Magnesium/cobalt efflux protein CorC"/>
    <property type="match status" value="1"/>
</dbReference>
<name>A0A6J7L9L7_9ZZZZ</name>
<keyword evidence="2" id="KW-1003">Cell membrane</keyword>
<keyword evidence="3 8" id="KW-0812">Transmembrane</keyword>
<proteinExistence type="predicted"/>
<dbReference type="Gene3D" id="3.10.580.10">
    <property type="entry name" value="CBS-domain"/>
    <property type="match status" value="1"/>
</dbReference>
<feature type="transmembrane region" description="Helical" evidence="8">
    <location>
        <begin position="156"/>
        <end position="181"/>
    </location>
</feature>
<dbReference type="SUPFAM" id="SSF56176">
    <property type="entry name" value="FAD-binding/transporter-associated domain-like"/>
    <property type="match status" value="1"/>
</dbReference>
<dbReference type="Pfam" id="PF01595">
    <property type="entry name" value="CNNM"/>
    <property type="match status" value="1"/>
</dbReference>
<keyword evidence="4" id="KW-0677">Repeat</keyword>
<feature type="domain" description="CBS" evidence="9">
    <location>
        <begin position="302"/>
        <end position="359"/>
    </location>
</feature>
<dbReference type="InterPro" id="IPR016169">
    <property type="entry name" value="FAD-bd_PCMH_sub2"/>
</dbReference>
<keyword evidence="7 8" id="KW-0472">Membrane</keyword>
<dbReference type="SUPFAM" id="SSF54631">
    <property type="entry name" value="CBS-domain pair"/>
    <property type="match status" value="1"/>
</dbReference>
<feature type="transmembrane region" description="Helical" evidence="8">
    <location>
        <begin position="80"/>
        <end position="104"/>
    </location>
</feature>
<dbReference type="InterPro" id="IPR002550">
    <property type="entry name" value="CNNM"/>
</dbReference>
<dbReference type="InterPro" id="IPR044751">
    <property type="entry name" value="Ion_transp-like_CBS"/>
</dbReference>
<evidence type="ECO:0000259" key="9">
    <source>
        <dbReference type="PROSITE" id="PS51371"/>
    </source>
</evidence>
<dbReference type="GO" id="GO:0050660">
    <property type="term" value="F:flavin adenine dinucleotide binding"/>
    <property type="evidence" value="ECO:0007669"/>
    <property type="project" value="InterPro"/>
</dbReference>
<dbReference type="InterPro" id="IPR036318">
    <property type="entry name" value="FAD-bd_PCMH-like_sf"/>
</dbReference>
<dbReference type="InterPro" id="IPR051676">
    <property type="entry name" value="UPF0053_domain"/>
</dbReference>
<feature type="domain" description="CBS" evidence="9">
    <location>
        <begin position="238"/>
        <end position="297"/>
    </location>
</feature>
<organism evidence="11">
    <name type="scientific">freshwater metagenome</name>
    <dbReference type="NCBI Taxonomy" id="449393"/>
    <lineage>
        <taxon>unclassified sequences</taxon>
        <taxon>metagenomes</taxon>
        <taxon>ecological metagenomes</taxon>
    </lineage>
</organism>
<dbReference type="EMBL" id="CAFBNE010000105">
    <property type="protein sequence ID" value="CAB4964980.1"/>
    <property type="molecule type" value="Genomic_DNA"/>
</dbReference>
<comment type="subcellular location">
    <subcellularLocation>
        <location evidence="1">Cell membrane</location>
        <topology evidence="1">Multi-pass membrane protein</topology>
    </subcellularLocation>
</comment>
<evidence type="ECO:0000256" key="8">
    <source>
        <dbReference type="SAM" id="Phobius"/>
    </source>
</evidence>
<dbReference type="CDD" id="cd04590">
    <property type="entry name" value="CBS_pair_CorC_HlyC_assoc"/>
    <property type="match status" value="1"/>
</dbReference>
<evidence type="ECO:0000313" key="11">
    <source>
        <dbReference type="EMBL" id="CAB4964980.1"/>
    </source>
</evidence>
<evidence type="ECO:0000256" key="4">
    <source>
        <dbReference type="ARBA" id="ARBA00022737"/>
    </source>
</evidence>
<evidence type="ECO:0000256" key="2">
    <source>
        <dbReference type="ARBA" id="ARBA00022475"/>
    </source>
</evidence>
<keyword evidence="5 8" id="KW-1133">Transmembrane helix</keyword>
<dbReference type="InterPro" id="IPR005170">
    <property type="entry name" value="Transptr-assoc_dom"/>
</dbReference>
<evidence type="ECO:0000256" key="6">
    <source>
        <dbReference type="ARBA" id="ARBA00023122"/>
    </source>
</evidence>
<gene>
    <name evidence="11" type="ORF">UFOPK3772_02592</name>
</gene>
<dbReference type="SMART" id="SM01091">
    <property type="entry name" value="CorC_HlyC"/>
    <property type="match status" value="1"/>
</dbReference>